<keyword evidence="2" id="KW-0808">Transferase</keyword>
<dbReference type="Gene3D" id="3.10.180.10">
    <property type="entry name" value="2,3-Dihydroxybiphenyl 1,2-Dioxygenase, domain 1"/>
    <property type="match status" value="1"/>
</dbReference>
<dbReference type="OrthoDB" id="5066780at2"/>
<dbReference type="InterPro" id="IPR004360">
    <property type="entry name" value="Glyas_Fos-R_dOase_dom"/>
</dbReference>
<proteinExistence type="predicted"/>
<organism evidence="2 3">
    <name type="scientific">Microbacterium sediminis</name>
    <dbReference type="NCBI Taxonomy" id="904291"/>
    <lineage>
        <taxon>Bacteria</taxon>
        <taxon>Bacillati</taxon>
        <taxon>Actinomycetota</taxon>
        <taxon>Actinomycetes</taxon>
        <taxon>Micrococcales</taxon>
        <taxon>Microbacteriaceae</taxon>
        <taxon>Microbacterium</taxon>
    </lineage>
</organism>
<feature type="region of interest" description="Disordered" evidence="1">
    <location>
        <begin position="154"/>
        <end position="186"/>
    </location>
</feature>
<gene>
    <name evidence="2" type="ORF">A7J15_02965</name>
</gene>
<dbReference type="Pfam" id="PF00903">
    <property type="entry name" value="Glyoxalase"/>
    <property type="match status" value="1"/>
</dbReference>
<dbReference type="SUPFAM" id="SSF54593">
    <property type="entry name" value="Glyoxalase/Bleomycin resistance protein/Dihydroxybiphenyl dioxygenase"/>
    <property type="match status" value="1"/>
</dbReference>
<dbReference type="AlphaFoldDB" id="A0A1B9NFH5"/>
<dbReference type="InterPro" id="IPR029068">
    <property type="entry name" value="Glyas_Bleomycin-R_OHBP_Dase"/>
</dbReference>
<sequence length="186" mass="19901">MTTTTFDAFEVSPVPAAGSPAPEPFRGIYAMPAFVTITTADLETSVDFWTRGIGFIDLFSVPGRITHLRRWMFQDVLLVPMEDIPAAQAEDARAAPTGISVSFACVLDELDGIAAACRALRAGSATDPYDTPWNTRDVTVTTPEGARVVLTAARPFDPDGPEARSLAEMGIRAPKRVEGGDNDSRG</sequence>
<dbReference type="GO" id="GO:0016740">
    <property type="term" value="F:transferase activity"/>
    <property type="evidence" value="ECO:0007669"/>
    <property type="project" value="UniProtKB-KW"/>
</dbReference>
<dbReference type="CDD" id="cd06587">
    <property type="entry name" value="VOC"/>
    <property type="match status" value="1"/>
</dbReference>
<comment type="caution">
    <text evidence="2">The sequence shown here is derived from an EMBL/GenBank/DDBJ whole genome shotgun (WGS) entry which is preliminary data.</text>
</comment>
<dbReference type="STRING" id="904291.A7J15_02965"/>
<protein>
    <submittedName>
        <fullName evidence="2">Glycosyltransferase</fullName>
    </submittedName>
</protein>
<dbReference type="EMBL" id="LXMD01000013">
    <property type="protein sequence ID" value="OCG75361.1"/>
    <property type="molecule type" value="Genomic_DNA"/>
</dbReference>
<name>A0A1B9NFH5_9MICO</name>
<reference evidence="2 3" key="1">
    <citation type="submission" date="2016-05" db="EMBL/GenBank/DDBJ databases">
        <authorList>
            <person name="Lavstsen T."/>
            <person name="Jespersen J.S."/>
        </authorList>
    </citation>
    <scope>NUCLEOTIDE SEQUENCE [LARGE SCALE GENOMIC DNA]</scope>
    <source>
        <strain evidence="2 3">YLB-01</strain>
    </source>
</reference>
<evidence type="ECO:0000313" key="2">
    <source>
        <dbReference type="EMBL" id="OCG75361.1"/>
    </source>
</evidence>
<dbReference type="RefSeq" id="WP_067024042.1">
    <property type="nucleotide sequence ID" value="NZ_CP038256.1"/>
</dbReference>
<feature type="compositionally biased region" description="Basic and acidic residues" evidence="1">
    <location>
        <begin position="175"/>
        <end position="186"/>
    </location>
</feature>
<accession>A0A1B9NFH5</accession>
<dbReference type="InterPro" id="IPR037523">
    <property type="entry name" value="VOC_core"/>
</dbReference>
<keyword evidence="3" id="KW-1185">Reference proteome</keyword>
<evidence type="ECO:0000256" key="1">
    <source>
        <dbReference type="SAM" id="MobiDB-lite"/>
    </source>
</evidence>
<dbReference type="PROSITE" id="PS51819">
    <property type="entry name" value="VOC"/>
    <property type="match status" value="1"/>
</dbReference>
<dbReference type="Proteomes" id="UP000093355">
    <property type="component" value="Unassembled WGS sequence"/>
</dbReference>
<evidence type="ECO:0000313" key="3">
    <source>
        <dbReference type="Proteomes" id="UP000093355"/>
    </source>
</evidence>